<comment type="caution">
    <text evidence="17">The sequence shown here is derived from an EMBL/GenBank/DDBJ whole genome shotgun (WGS) entry which is preliminary data.</text>
</comment>
<dbReference type="EC" id="2.7.1.156" evidence="14"/>
<evidence type="ECO:0000313" key="17">
    <source>
        <dbReference type="EMBL" id="PZN80646.1"/>
    </source>
</evidence>
<reference evidence="17 18" key="1">
    <citation type="journal article" date="2018" name="Aquat. Microb. Ecol.">
        <title>Gammaproteobacterial methanotrophs dominate.</title>
        <authorList>
            <person name="Rissanen A.J."/>
            <person name="Saarenheimo J."/>
            <person name="Tiirola M."/>
            <person name="Peura S."/>
            <person name="Aalto S.L."/>
            <person name="Karvinen A."/>
            <person name="Nykanen H."/>
        </authorList>
    </citation>
    <scope>NUCLEOTIDE SEQUENCE [LARGE SCALE GENOMIC DNA]</scope>
    <source>
        <strain evidence="17">AMbin10</strain>
    </source>
</reference>
<evidence type="ECO:0000256" key="8">
    <source>
        <dbReference type="ARBA" id="ARBA00022573"/>
    </source>
</evidence>
<feature type="binding site" evidence="16">
    <location>
        <begin position="32"/>
        <end position="34"/>
    </location>
    <ligand>
        <name>GTP</name>
        <dbReference type="ChEBI" id="CHEBI:37565"/>
    </ligand>
</feature>
<comment type="catalytic activity">
    <reaction evidence="2 14">
        <text>adenosylcob(III)inamide phosphate + GTP + H(+) = adenosylcob(III)inamide-GDP + diphosphate</text>
        <dbReference type="Rhea" id="RHEA:22712"/>
        <dbReference type="ChEBI" id="CHEBI:15378"/>
        <dbReference type="ChEBI" id="CHEBI:33019"/>
        <dbReference type="ChEBI" id="CHEBI:37565"/>
        <dbReference type="ChEBI" id="CHEBI:58502"/>
        <dbReference type="ChEBI" id="CHEBI:60487"/>
        <dbReference type="EC" id="2.7.7.62"/>
    </reaction>
</comment>
<dbReference type="Pfam" id="PF02283">
    <property type="entry name" value="CobU"/>
    <property type="match status" value="1"/>
</dbReference>
<keyword evidence="13 14" id="KW-0342">GTP-binding</keyword>
<evidence type="ECO:0000256" key="16">
    <source>
        <dbReference type="PIRSR" id="PIRSR006135-2"/>
    </source>
</evidence>
<feature type="binding site" evidence="16">
    <location>
        <begin position="49"/>
        <end position="52"/>
    </location>
    <ligand>
        <name>GTP</name>
        <dbReference type="ChEBI" id="CHEBI:37565"/>
    </ligand>
</feature>
<dbReference type="EMBL" id="QJPH01000279">
    <property type="protein sequence ID" value="PZN80646.1"/>
    <property type="molecule type" value="Genomic_DNA"/>
</dbReference>
<evidence type="ECO:0000256" key="5">
    <source>
        <dbReference type="ARBA" id="ARBA00004692"/>
    </source>
</evidence>
<keyword evidence="17" id="KW-0548">Nucleotidyltransferase</keyword>
<comment type="pathway">
    <text evidence="5 14">Cofactor biosynthesis; adenosylcobalamin biosynthesis; adenosylcobalamin from cob(II)yrinate a,c-diamide: step 6/7.</text>
</comment>
<dbReference type="GO" id="GO:0008820">
    <property type="term" value="F:cobinamide phosphate guanylyltransferase activity"/>
    <property type="evidence" value="ECO:0007669"/>
    <property type="project" value="UniProtKB-UniRule"/>
</dbReference>
<dbReference type="Proteomes" id="UP000249396">
    <property type="component" value="Unassembled WGS sequence"/>
</dbReference>
<evidence type="ECO:0000256" key="9">
    <source>
        <dbReference type="ARBA" id="ARBA00022679"/>
    </source>
</evidence>
<dbReference type="PIRSF" id="PIRSF006135">
    <property type="entry name" value="CobU"/>
    <property type="match status" value="1"/>
</dbReference>
<evidence type="ECO:0000256" key="13">
    <source>
        <dbReference type="ARBA" id="ARBA00023134"/>
    </source>
</evidence>
<evidence type="ECO:0000256" key="3">
    <source>
        <dbReference type="ARBA" id="ARBA00001522"/>
    </source>
</evidence>
<evidence type="ECO:0000256" key="6">
    <source>
        <dbReference type="ARBA" id="ARBA00005159"/>
    </source>
</evidence>
<dbReference type="EC" id="2.7.7.62" evidence="14"/>
<dbReference type="InterPro" id="IPR003203">
    <property type="entry name" value="CobU/CobP"/>
</dbReference>
<comment type="function">
    <text evidence="4 14">Catalyzes ATP-dependent phosphorylation of adenosylcobinamide and addition of GMP to adenosylcobinamide phosphate.</text>
</comment>
<comment type="similarity">
    <text evidence="7 14">Belongs to the CobU/CobP family.</text>
</comment>
<keyword evidence="11 14" id="KW-0418">Kinase</keyword>
<dbReference type="PANTHER" id="PTHR34848:SF1">
    <property type="entry name" value="BIFUNCTIONAL ADENOSYLCOBALAMIN BIOSYNTHESIS PROTEIN COBU"/>
    <property type="match status" value="1"/>
</dbReference>
<dbReference type="CDD" id="cd00544">
    <property type="entry name" value="CobU"/>
    <property type="match status" value="1"/>
</dbReference>
<evidence type="ECO:0000256" key="1">
    <source>
        <dbReference type="ARBA" id="ARBA00000312"/>
    </source>
</evidence>
<organism evidence="17 18">
    <name type="scientific">Candidatus Methylumidiphilus alinenensis</name>
    <dbReference type="NCBI Taxonomy" id="2202197"/>
    <lineage>
        <taxon>Bacteria</taxon>
        <taxon>Pseudomonadati</taxon>
        <taxon>Pseudomonadota</taxon>
        <taxon>Gammaproteobacteria</taxon>
        <taxon>Methylococcales</taxon>
        <taxon>Candidatus Methylumidiphilus</taxon>
    </lineage>
</organism>
<evidence type="ECO:0000256" key="4">
    <source>
        <dbReference type="ARBA" id="ARBA00003889"/>
    </source>
</evidence>
<evidence type="ECO:0000256" key="15">
    <source>
        <dbReference type="PIRSR" id="PIRSR006135-1"/>
    </source>
</evidence>
<evidence type="ECO:0000256" key="12">
    <source>
        <dbReference type="ARBA" id="ARBA00022840"/>
    </source>
</evidence>
<evidence type="ECO:0000313" key="18">
    <source>
        <dbReference type="Proteomes" id="UP000249396"/>
    </source>
</evidence>
<feature type="binding site" evidence="16">
    <location>
        <position position="60"/>
    </location>
    <ligand>
        <name>GTP</name>
        <dbReference type="ChEBI" id="CHEBI:37565"/>
    </ligand>
</feature>
<dbReference type="SUPFAM" id="SSF52540">
    <property type="entry name" value="P-loop containing nucleoside triphosphate hydrolases"/>
    <property type="match status" value="1"/>
</dbReference>
<dbReference type="GO" id="GO:0009236">
    <property type="term" value="P:cobalamin biosynthetic process"/>
    <property type="evidence" value="ECO:0007669"/>
    <property type="project" value="UniProtKB-UniRule"/>
</dbReference>
<keyword evidence="12 14" id="KW-0067">ATP-binding</keyword>
<comment type="catalytic activity">
    <reaction evidence="1 14">
        <text>adenosylcob(III)inamide + ATP = adenosylcob(III)inamide phosphate + ADP + H(+)</text>
        <dbReference type="Rhea" id="RHEA:15769"/>
        <dbReference type="ChEBI" id="CHEBI:2480"/>
        <dbReference type="ChEBI" id="CHEBI:15378"/>
        <dbReference type="ChEBI" id="CHEBI:30616"/>
        <dbReference type="ChEBI" id="CHEBI:58502"/>
        <dbReference type="ChEBI" id="CHEBI:456216"/>
        <dbReference type="EC" id="2.7.1.156"/>
    </reaction>
</comment>
<proteinExistence type="inferred from homology"/>
<dbReference type="InterPro" id="IPR027417">
    <property type="entry name" value="P-loop_NTPase"/>
</dbReference>
<dbReference type="GO" id="GO:0005525">
    <property type="term" value="F:GTP binding"/>
    <property type="evidence" value="ECO:0007669"/>
    <property type="project" value="UniProtKB-UniRule"/>
</dbReference>
<dbReference type="GO" id="GO:0043752">
    <property type="term" value="F:adenosylcobinamide kinase activity"/>
    <property type="evidence" value="ECO:0007669"/>
    <property type="project" value="UniProtKB-EC"/>
</dbReference>
<dbReference type="UniPathway" id="UPA00148">
    <property type="reaction ID" value="UER00236"/>
</dbReference>
<dbReference type="Gene3D" id="3.40.50.300">
    <property type="entry name" value="P-loop containing nucleotide triphosphate hydrolases"/>
    <property type="match status" value="1"/>
</dbReference>
<accession>A0A2W4RCQ4</accession>
<evidence type="ECO:0000256" key="10">
    <source>
        <dbReference type="ARBA" id="ARBA00022741"/>
    </source>
</evidence>
<dbReference type="NCBIfam" id="NF004469">
    <property type="entry name" value="PRK05800.1"/>
    <property type="match status" value="1"/>
</dbReference>
<comment type="catalytic activity">
    <reaction evidence="3">
        <text>adenosylcob(III)inamide + GTP = adenosylcob(III)inamide phosphate + GDP + H(+)</text>
        <dbReference type="Rhea" id="RHEA:15765"/>
        <dbReference type="ChEBI" id="CHEBI:2480"/>
        <dbReference type="ChEBI" id="CHEBI:15378"/>
        <dbReference type="ChEBI" id="CHEBI:37565"/>
        <dbReference type="ChEBI" id="CHEBI:58189"/>
        <dbReference type="ChEBI" id="CHEBI:58502"/>
        <dbReference type="EC" id="2.7.1.156"/>
    </reaction>
</comment>
<feature type="active site" description="GMP-histidine intermediate" evidence="15">
    <location>
        <position position="48"/>
    </location>
</feature>
<keyword evidence="8 14" id="KW-0169">Cobalamin biosynthesis</keyword>
<keyword evidence="10 14" id="KW-0547">Nucleotide-binding</keyword>
<protein>
    <recommendedName>
        <fullName evidence="14">Bifunctional adenosylcobalamin biosynthesis protein</fullName>
        <ecNumber evidence="14">2.7.1.156</ecNumber>
        <ecNumber evidence="14">2.7.7.62</ecNumber>
    </recommendedName>
</protein>
<gene>
    <name evidence="17" type="ORF">DM484_09600</name>
</gene>
<name>A0A2W4RCQ4_9GAMM</name>
<keyword evidence="9 14" id="KW-0808">Transferase</keyword>
<evidence type="ECO:0000256" key="14">
    <source>
        <dbReference type="PIRNR" id="PIRNR006135"/>
    </source>
</evidence>
<feature type="binding site" evidence="16">
    <location>
        <begin position="7"/>
        <end position="14"/>
    </location>
    <ligand>
        <name>GTP</name>
        <dbReference type="ChEBI" id="CHEBI:37565"/>
    </ligand>
</feature>
<dbReference type="PANTHER" id="PTHR34848">
    <property type="match status" value="1"/>
</dbReference>
<dbReference type="AlphaFoldDB" id="A0A2W4RCQ4"/>
<evidence type="ECO:0000256" key="7">
    <source>
        <dbReference type="ARBA" id="ARBA00007490"/>
    </source>
</evidence>
<comment type="pathway">
    <text evidence="6 14">Cofactor biosynthesis; adenosylcobalamin biosynthesis; adenosylcobalamin from cob(II)yrinate a,c-diamide: step 5/7.</text>
</comment>
<evidence type="ECO:0000256" key="2">
    <source>
        <dbReference type="ARBA" id="ARBA00000711"/>
    </source>
</evidence>
<feature type="binding site" evidence="16">
    <location>
        <position position="82"/>
    </location>
    <ligand>
        <name>GTP</name>
        <dbReference type="ChEBI" id="CHEBI:37565"/>
    </ligand>
</feature>
<evidence type="ECO:0000256" key="11">
    <source>
        <dbReference type="ARBA" id="ARBA00022777"/>
    </source>
</evidence>
<dbReference type="GO" id="GO:0005524">
    <property type="term" value="F:ATP binding"/>
    <property type="evidence" value="ECO:0007669"/>
    <property type="project" value="UniProtKB-UniRule"/>
</dbReference>
<sequence>MRILIVGGARSGKSRYAERLALESGKETVYIATGWAGDEEMSARIARHREQRPQAWLTVEEPCALAKALQTHAAVNRCLIVDCLTLWLANLLEQGDGRFQQERGALLDTLPSLPGTLCLVSNEVGLGIVPINPLARRFVDEAGWLHQDLAQLCERVVWIAAGLPQILKET</sequence>